<accession>A0A178IB99</accession>
<organism evidence="1 2">
    <name type="scientific">Termitidicoccus mucosus</name>
    <dbReference type="NCBI Taxonomy" id="1184151"/>
    <lineage>
        <taxon>Bacteria</taxon>
        <taxon>Pseudomonadati</taxon>
        <taxon>Verrucomicrobiota</taxon>
        <taxon>Opitutia</taxon>
        <taxon>Opitutales</taxon>
        <taxon>Opitutaceae</taxon>
        <taxon>Termitidicoccus</taxon>
    </lineage>
</organism>
<evidence type="ECO:0000313" key="2">
    <source>
        <dbReference type="Proteomes" id="UP000078486"/>
    </source>
</evidence>
<evidence type="ECO:0000313" key="1">
    <source>
        <dbReference type="EMBL" id="OAM87028.1"/>
    </source>
</evidence>
<sequence>MVLCPHLWPRDAQISGERRFACVDCDGGGLAASAASCNSLAVTWLAAQPLPPEVRASWEAIAKAQDW</sequence>
<dbReference type="STRING" id="1184151.AW736_25365"/>
<protein>
    <submittedName>
        <fullName evidence="1">Uncharacterized protein</fullName>
    </submittedName>
</protein>
<comment type="caution">
    <text evidence="1">The sequence shown here is derived from an EMBL/GenBank/DDBJ whole genome shotgun (WGS) entry which is preliminary data.</text>
</comment>
<dbReference type="Proteomes" id="UP000078486">
    <property type="component" value="Unassembled WGS sequence"/>
</dbReference>
<name>A0A178IB99_9BACT</name>
<proteinExistence type="predicted"/>
<dbReference type="EMBL" id="LRRQ01000189">
    <property type="protein sequence ID" value="OAM87028.1"/>
    <property type="molecule type" value="Genomic_DNA"/>
</dbReference>
<gene>
    <name evidence="1" type="ORF">AW736_25365</name>
</gene>
<dbReference type="AlphaFoldDB" id="A0A178IB99"/>
<reference evidence="1 2" key="1">
    <citation type="submission" date="2016-01" db="EMBL/GenBank/DDBJ databases">
        <title>High potential of lignocellulose degradation of a new Verrucomicrobia species.</title>
        <authorList>
            <person name="Wang Y."/>
            <person name="Shi Y."/>
            <person name="Qiu Z."/>
            <person name="Liu S."/>
            <person name="Yang H."/>
        </authorList>
    </citation>
    <scope>NUCLEOTIDE SEQUENCE [LARGE SCALE GENOMIC DNA]</scope>
    <source>
        <strain evidence="1 2">TSB47</strain>
    </source>
</reference>
<keyword evidence="2" id="KW-1185">Reference proteome</keyword>